<dbReference type="PANTHER" id="PTHR22306">
    <property type="entry name" value="CHROMOSOME 7 OPEN READING FRAME 50"/>
    <property type="match status" value="1"/>
</dbReference>
<evidence type="ECO:0000313" key="3">
    <source>
        <dbReference type="EMBL" id="KAF7993789.1"/>
    </source>
</evidence>
<evidence type="ECO:0000259" key="2">
    <source>
        <dbReference type="Pfam" id="PF10180"/>
    </source>
</evidence>
<dbReference type="AlphaFoldDB" id="A0A834XZ18"/>
<feature type="compositionally biased region" description="Basic residues" evidence="1">
    <location>
        <begin position="106"/>
        <end position="116"/>
    </location>
</feature>
<organism evidence="3 4">
    <name type="scientific">Aphidius gifuensis</name>
    <name type="common">Parasitoid wasp</name>
    <dbReference type="NCBI Taxonomy" id="684658"/>
    <lineage>
        <taxon>Eukaryota</taxon>
        <taxon>Metazoa</taxon>
        <taxon>Ecdysozoa</taxon>
        <taxon>Arthropoda</taxon>
        <taxon>Hexapoda</taxon>
        <taxon>Insecta</taxon>
        <taxon>Pterygota</taxon>
        <taxon>Neoptera</taxon>
        <taxon>Endopterygota</taxon>
        <taxon>Hymenoptera</taxon>
        <taxon>Apocrita</taxon>
        <taxon>Ichneumonoidea</taxon>
        <taxon>Braconidae</taxon>
        <taxon>Aphidiinae</taxon>
        <taxon>Aphidius</taxon>
    </lineage>
</organism>
<feature type="domain" description="WKF" evidence="2">
    <location>
        <begin position="140"/>
        <end position="202"/>
    </location>
</feature>
<feature type="compositionally biased region" description="Basic and acidic residues" evidence="1">
    <location>
        <begin position="28"/>
        <end position="37"/>
    </location>
</feature>
<evidence type="ECO:0000313" key="4">
    <source>
        <dbReference type="Proteomes" id="UP000639338"/>
    </source>
</evidence>
<comment type="caution">
    <text evidence="3">The sequence shown here is derived from an EMBL/GenBank/DDBJ whole genome shotgun (WGS) entry which is preliminary data.</text>
</comment>
<feature type="compositionally biased region" description="Polar residues" evidence="1">
    <location>
        <begin position="1"/>
        <end position="13"/>
    </location>
</feature>
<name>A0A834XZ18_APHGI</name>
<accession>A0A834XZ18</accession>
<feature type="compositionally biased region" description="Basic residues" evidence="1">
    <location>
        <begin position="66"/>
        <end position="75"/>
    </location>
</feature>
<feature type="compositionally biased region" description="Acidic residues" evidence="1">
    <location>
        <begin position="79"/>
        <end position="100"/>
    </location>
</feature>
<dbReference type="OrthoDB" id="10261563at2759"/>
<feature type="region of interest" description="Disordered" evidence="1">
    <location>
        <begin position="1"/>
        <end position="129"/>
    </location>
</feature>
<gene>
    <name evidence="3" type="ORF">HCN44_010396</name>
</gene>
<proteinExistence type="predicted"/>
<dbReference type="Pfam" id="PF10180">
    <property type="entry name" value="WKF"/>
    <property type="match status" value="1"/>
</dbReference>
<keyword evidence="4" id="KW-1185">Reference proteome</keyword>
<dbReference type="InterPro" id="IPR019327">
    <property type="entry name" value="WKF"/>
</dbReference>
<dbReference type="PANTHER" id="PTHR22306:SF2">
    <property type="entry name" value="CHROMOSOME 7 OPEN READING FRAME 50"/>
    <property type="match status" value="1"/>
</dbReference>
<reference evidence="3 4" key="1">
    <citation type="submission" date="2020-08" db="EMBL/GenBank/DDBJ databases">
        <title>Aphidius gifuensis genome sequencing and assembly.</title>
        <authorList>
            <person name="Du Z."/>
        </authorList>
    </citation>
    <scope>NUCLEOTIDE SEQUENCE [LARGE SCALE GENOMIC DNA]</scope>
    <source>
        <strain evidence="3">YNYX2018</strain>
        <tissue evidence="3">Adults</tissue>
    </source>
</reference>
<sequence>MAKNSSTNLTIQSDVKIEKTSKKNKKAKIIDEEKEIAQVESKSMSKKVKRKSKSNDDIIADTSPPKKLKKGKSKKNSAEEETPKEEEEEDNENEQFDDTNDDVKKPKPPSKRLLKKQRFEQQELDKKEASRLDTMSKALEYVSIWKHSKNTWKFEKLKQIWLMENLLDENSVPKTLFPTVLEYFEGCKGMARETLLKKAMSVIKKHEKNVEESEDAEETVEYIRARELLQALPTET</sequence>
<dbReference type="EMBL" id="JACMRX010000003">
    <property type="protein sequence ID" value="KAF7993789.1"/>
    <property type="molecule type" value="Genomic_DNA"/>
</dbReference>
<feature type="compositionally biased region" description="Basic and acidic residues" evidence="1">
    <location>
        <begin position="117"/>
        <end position="129"/>
    </location>
</feature>
<protein>
    <recommendedName>
        <fullName evidence="2">WKF domain-containing protein</fullName>
    </recommendedName>
</protein>
<dbReference type="Proteomes" id="UP000639338">
    <property type="component" value="Unassembled WGS sequence"/>
</dbReference>
<evidence type="ECO:0000256" key="1">
    <source>
        <dbReference type="SAM" id="MobiDB-lite"/>
    </source>
</evidence>